<comment type="caution">
    <text evidence="1">The sequence shown here is derived from an EMBL/GenBank/DDBJ whole genome shotgun (WGS) entry which is preliminary data.</text>
</comment>
<gene>
    <name evidence="1" type="ORF">B5V02_32345</name>
</gene>
<dbReference type="AlphaFoldDB" id="A0A2W7BY73"/>
<organism evidence="1 2">
    <name type="scientific">Mesorhizobium kowhaii</name>
    <dbReference type="NCBI Taxonomy" id="1300272"/>
    <lineage>
        <taxon>Bacteria</taxon>
        <taxon>Pseudomonadati</taxon>
        <taxon>Pseudomonadota</taxon>
        <taxon>Alphaproteobacteria</taxon>
        <taxon>Hyphomicrobiales</taxon>
        <taxon>Phyllobacteriaceae</taxon>
        <taxon>Mesorhizobium</taxon>
    </lineage>
</organism>
<evidence type="ECO:0000313" key="1">
    <source>
        <dbReference type="EMBL" id="PZV34458.1"/>
    </source>
</evidence>
<accession>A0A2W7BY73</accession>
<keyword evidence="2" id="KW-1185">Reference proteome</keyword>
<dbReference type="EMBL" id="MZXV01000072">
    <property type="protein sequence ID" value="PZV34458.1"/>
    <property type="molecule type" value="Genomic_DNA"/>
</dbReference>
<protein>
    <submittedName>
        <fullName evidence="1">Uncharacterized protein</fullName>
    </submittedName>
</protein>
<name>A0A2W7BY73_9HYPH</name>
<reference evidence="2" key="1">
    <citation type="submission" date="2017-03" db="EMBL/GenBank/DDBJ databases">
        <authorList>
            <person name="Safronova V.I."/>
            <person name="Sazanova A.L."/>
            <person name="Chirak E.R."/>
        </authorList>
    </citation>
    <scope>NUCLEOTIDE SEQUENCE [LARGE SCALE GENOMIC DNA]</scope>
    <source>
        <strain evidence="2">Ach-343</strain>
    </source>
</reference>
<proteinExistence type="predicted"/>
<dbReference type="Proteomes" id="UP000248616">
    <property type="component" value="Unassembled WGS sequence"/>
</dbReference>
<evidence type="ECO:0000313" key="2">
    <source>
        <dbReference type="Proteomes" id="UP000248616"/>
    </source>
</evidence>
<sequence>MGRRYFVKRLRPEVLIGGTGQKARACVGDNHAPETWAGIPGSPNLRGLKIDPYDGLAFNRH</sequence>